<reference evidence="1 2" key="1">
    <citation type="submission" date="2020-08" db="EMBL/GenBank/DDBJ databases">
        <title>Genomic Encyclopedia of Type Strains, Phase IV (KMG-IV): sequencing the most valuable type-strain genomes for metagenomic binning, comparative biology and taxonomic classification.</title>
        <authorList>
            <person name="Goeker M."/>
        </authorList>
    </citation>
    <scope>NUCLEOTIDE SEQUENCE [LARGE SCALE GENOMIC DNA]</scope>
    <source>
        <strain evidence="1 2">DSM 100044</strain>
    </source>
</reference>
<keyword evidence="2" id="KW-1185">Reference proteome</keyword>
<dbReference type="AlphaFoldDB" id="A0A7W9ETH7"/>
<sequence>MPEKPPQTPQQKKALSLARDCRNTYGNNQKAARKAIPLRKALESRKVRHKNNQAISRADRLDEAALDLAESSARHDVHRLGGWKKGADEPLGLIIGRALTAREERVGRKVRSRFAYGKAG</sequence>
<dbReference type="EMBL" id="JACIJK010000002">
    <property type="protein sequence ID" value="MBB5714171.1"/>
    <property type="molecule type" value="Genomic_DNA"/>
</dbReference>
<evidence type="ECO:0000313" key="1">
    <source>
        <dbReference type="EMBL" id="MBB5714171.1"/>
    </source>
</evidence>
<gene>
    <name evidence="1" type="ORF">FHS94_000994</name>
</gene>
<organism evidence="1 2">
    <name type="scientific">Sphingomonas aerophila</name>
    <dbReference type="NCBI Taxonomy" id="1344948"/>
    <lineage>
        <taxon>Bacteria</taxon>
        <taxon>Pseudomonadati</taxon>
        <taxon>Pseudomonadota</taxon>
        <taxon>Alphaproteobacteria</taxon>
        <taxon>Sphingomonadales</taxon>
        <taxon>Sphingomonadaceae</taxon>
        <taxon>Sphingomonas</taxon>
    </lineage>
</organism>
<accession>A0A7W9ETH7</accession>
<evidence type="ECO:0000313" key="2">
    <source>
        <dbReference type="Proteomes" id="UP000546200"/>
    </source>
</evidence>
<name>A0A7W9ETH7_9SPHN</name>
<dbReference type="Proteomes" id="UP000546200">
    <property type="component" value="Unassembled WGS sequence"/>
</dbReference>
<dbReference type="RefSeq" id="WP_184055209.1">
    <property type="nucleotide sequence ID" value="NZ_JACIJK010000002.1"/>
</dbReference>
<proteinExistence type="predicted"/>
<comment type="caution">
    <text evidence="1">The sequence shown here is derived from an EMBL/GenBank/DDBJ whole genome shotgun (WGS) entry which is preliminary data.</text>
</comment>
<protein>
    <submittedName>
        <fullName evidence="1">Uncharacterized protein</fullName>
    </submittedName>
</protein>